<dbReference type="EMBL" id="STGJ01000013">
    <property type="protein sequence ID" value="TIC80592.1"/>
    <property type="molecule type" value="Genomic_DNA"/>
</dbReference>
<dbReference type="Proteomes" id="UP000308891">
    <property type="component" value="Unassembled WGS sequence"/>
</dbReference>
<protein>
    <submittedName>
        <fullName evidence="2">Purine phosphorylase</fullName>
    </submittedName>
</protein>
<name>A0A4T0UP92_9NEIS</name>
<evidence type="ECO:0000259" key="1">
    <source>
        <dbReference type="Pfam" id="PF01048"/>
    </source>
</evidence>
<dbReference type="InterPro" id="IPR000845">
    <property type="entry name" value="Nucleoside_phosphorylase_d"/>
</dbReference>
<dbReference type="AlphaFoldDB" id="A0A4T0UP92"/>
<evidence type="ECO:0000313" key="2">
    <source>
        <dbReference type="EMBL" id="TIC80592.1"/>
    </source>
</evidence>
<reference evidence="2 3" key="1">
    <citation type="submission" date="2019-04" db="EMBL/GenBank/DDBJ databases">
        <title>Crenobacter sp. nov.</title>
        <authorList>
            <person name="Shi S."/>
        </authorList>
    </citation>
    <scope>NUCLEOTIDE SEQUENCE [LARGE SCALE GENOMIC DNA]</scope>
    <source>
        <strain evidence="2 3">GY 70310</strain>
    </source>
</reference>
<dbReference type="GO" id="GO:0009116">
    <property type="term" value="P:nucleoside metabolic process"/>
    <property type="evidence" value="ECO:0007669"/>
    <property type="project" value="InterPro"/>
</dbReference>
<feature type="domain" description="Nucleoside phosphorylase" evidence="1">
    <location>
        <begin position="24"/>
        <end position="196"/>
    </location>
</feature>
<dbReference type="GO" id="GO:0005829">
    <property type="term" value="C:cytosol"/>
    <property type="evidence" value="ECO:0007669"/>
    <property type="project" value="TreeGrafter"/>
</dbReference>
<dbReference type="PANTHER" id="PTHR46832:SF2">
    <property type="entry name" value="FUTALOSINE HYDROLASE"/>
    <property type="match status" value="1"/>
</dbReference>
<comment type="caution">
    <text evidence="2">The sequence shown here is derived from an EMBL/GenBank/DDBJ whole genome shotgun (WGS) entry which is preliminary data.</text>
</comment>
<dbReference type="GO" id="GO:0019284">
    <property type="term" value="P:L-methionine salvage from S-adenosylmethionine"/>
    <property type="evidence" value="ECO:0007669"/>
    <property type="project" value="TreeGrafter"/>
</dbReference>
<dbReference type="RefSeq" id="WP_136554484.1">
    <property type="nucleotide sequence ID" value="NZ_STGJ01000013.1"/>
</dbReference>
<dbReference type="GO" id="GO:0008782">
    <property type="term" value="F:adenosylhomocysteine nucleosidase activity"/>
    <property type="evidence" value="ECO:0007669"/>
    <property type="project" value="TreeGrafter"/>
</dbReference>
<sequence length="202" mass="22311">MKITVLFPTQTEFQCFDHPQVEKALCGVGPIEAAYRTTRIIQQQRPDVLIMAGIAGVYPGSSLRVGDVALVASEREADLGFFDRQGFTQLADVELAMDFERHRSYDSPWLDETLPLPQASSNTVSAALAPFVSHDGVDLENMEGAAFFHVCLAEGQRFYEIRAVSNPVTLEPHVWDFDASLRTLAAGLHRLVEHLLPSVARA</sequence>
<dbReference type="GO" id="GO:0008930">
    <property type="term" value="F:methylthioadenosine nucleosidase activity"/>
    <property type="evidence" value="ECO:0007669"/>
    <property type="project" value="TreeGrafter"/>
</dbReference>
<dbReference type="Pfam" id="PF01048">
    <property type="entry name" value="PNP_UDP_1"/>
    <property type="match status" value="1"/>
</dbReference>
<dbReference type="InterPro" id="IPR035994">
    <property type="entry name" value="Nucleoside_phosphorylase_sf"/>
</dbReference>
<accession>A0A4T0UP92</accession>
<dbReference type="SUPFAM" id="SSF53167">
    <property type="entry name" value="Purine and uridine phosphorylases"/>
    <property type="match status" value="1"/>
</dbReference>
<dbReference type="OrthoDB" id="9788270at2"/>
<organism evidence="2 3">
    <name type="scientific">Crenobacter intestini</name>
    <dbReference type="NCBI Taxonomy" id="2563443"/>
    <lineage>
        <taxon>Bacteria</taxon>
        <taxon>Pseudomonadati</taxon>
        <taxon>Pseudomonadota</taxon>
        <taxon>Betaproteobacteria</taxon>
        <taxon>Neisseriales</taxon>
        <taxon>Neisseriaceae</taxon>
        <taxon>Crenobacter</taxon>
    </lineage>
</organism>
<keyword evidence="3" id="KW-1185">Reference proteome</keyword>
<dbReference type="Gene3D" id="3.40.50.1580">
    <property type="entry name" value="Nucleoside phosphorylase domain"/>
    <property type="match status" value="1"/>
</dbReference>
<proteinExistence type="predicted"/>
<gene>
    <name evidence="2" type="ORF">E5K04_12230</name>
</gene>
<dbReference type="PANTHER" id="PTHR46832">
    <property type="entry name" value="5'-METHYLTHIOADENOSINE/S-ADENOSYLHOMOCYSTEINE NUCLEOSIDASE"/>
    <property type="match status" value="1"/>
</dbReference>
<evidence type="ECO:0000313" key="3">
    <source>
        <dbReference type="Proteomes" id="UP000308891"/>
    </source>
</evidence>